<comment type="caution">
    <text evidence="1">The sequence shown here is derived from an EMBL/GenBank/DDBJ whole genome shotgun (WGS) entry which is preliminary data.</text>
</comment>
<name>A0A843TLJ7_COLES</name>
<dbReference type="PANTHER" id="PTHR33875:SF2">
    <property type="entry name" value="ACR183CP"/>
    <property type="match status" value="1"/>
</dbReference>
<dbReference type="Proteomes" id="UP000652761">
    <property type="component" value="Unassembled WGS sequence"/>
</dbReference>
<accession>A0A843TLJ7</accession>
<gene>
    <name evidence="1" type="ORF">Taro_002447</name>
</gene>
<dbReference type="PANTHER" id="PTHR33875">
    <property type="entry name" value="OS09G0542200 PROTEIN"/>
    <property type="match status" value="1"/>
</dbReference>
<dbReference type="AlphaFoldDB" id="A0A843TLJ7"/>
<evidence type="ECO:0000313" key="2">
    <source>
        <dbReference type="Proteomes" id="UP000652761"/>
    </source>
</evidence>
<sequence>MGIEEGCLIVGGCSCNFLYCARVARAQVPMPSKFGEFVYGVGAPAWWNFVMVDVFFDPCALPGQQACVVRPPMGHRAILAMRLPHCPPLRTPDLLNACSRGVIGMPSFFRNGFPLIDVGSSIDYHKWKIEHH</sequence>
<proteinExistence type="predicted"/>
<evidence type="ECO:0000313" key="1">
    <source>
        <dbReference type="EMBL" id="MQL70140.1"/>
    </source>
</evidence>
<dbReference type="EMBL" id="NMUH01000058">
    <property type="protein sequence ID" value="MQL70140.1"/>
    <property type="molecule type" value="Genomic_DNA"/>
</dbReference>
<protein>
    <submittedName>
        <fullName evidence="1">Uncharacterized protein</fullName>
    </submittedName>
</protein>
<keyword evidence="2" id="KW-1185">Reference proteome</keyword>
<organism evidence="1 2">
    <name type="scientific">Colocasia esculenta</name>
    <name type="common">Wild taro</name>
    <name type="synonym">Arum esculentum</name>
    <dbReference type="NCBI Taxonomy" id="4460"/>
    <lineage>
        <taxon>Eukaryota</taxon>
        <taxon>Viridiplantae</taxon>
        <taxon>Streptophyta</taxon>
        <taxon>Embryophyta</taxon>
        <taxon>Tracheophyta</taxon>
        <taxon>Spermatophyta</taxon>
        <taxon>Magnoliopsida</taxon>
        <taxon>Liliopsida</taxon>
        <taxon>Araceae</taxon>
        <taxon>Aroideae</taxon>
        <taxon>Colocasieae</taxon>
        <taxon>Colocasia</taxon>
    </lineage>
</organism>
<reference evidence="1" key="1">
    <citation type="submission" date="2017-07" db="EMBL/GenBank/DDBJ databases">
        <title>Taro Niue Genome Assembly and Annotation.</title>
        <authorList>
            <person name="Atibalentja N."/>
            <person name="Keating K."/>
            <person name="Fields C.J."/>
        </authorList>
    </citation>
    <scope>NUCLEOTIDE SEQUENCE</scope>
    <source>
        <strain evidence="1">Niue_2</strain>
        <tissue evidence="1">Leaf</tissue>
    </source>
</reference>